<dbReference type="InterPro" id="IPR011990">
    <property type="entry name" value="TPR-like_helical_dom_sf"/>
</dbReference>
<feature type="compositionally biased region" description="Basic and acidic residues" evidence="4">
    <location>
        <begin position="2381"/>
        <end position="2395"/>
    </location>
</feature>
<feature type="repeat" description="TPR" evidence="3">
    <location>
        <begin position="1228"/>
        <end position="1261"/>
    </location>
</feature>
<dbReference type="Gene3D" id="1.25.40.10">
    <property type="entry name" value="Tetratricopeptide repeat domain"/>
    <property type="match status" value="7"/>
</dbReference>
<reference evidence="5 6" key="1">
    <citation type="submission" date="2017-12" db="EMBL/GenBank/DDBJ databases">
        <title>Sequencing, de novo assembly and annotation of complete genome of a new Thraustochytrid species, strain FCC1311.</title>
        <authorList>
            <person name="Sedici K."/>
            <person name="Godart F."/>
            <person name="Aiese Cigliano R."/>
            <person name="Sanseverino W."/>
            <person name="Barakat M."/>
            <person name="Ortet P."/>
            <person name="Marechal E."/>
            <person name="Cagnac O."/>
            <person name="Amato A."/>
        </authorList>
    </citation>
    <scope>NUCLEOTIDE SEQUENCE [LARGE SCALE GENOMIC DNA]</scope>
</reference>
<dbReference type="Pfam" id="PF13424">
    <property type="entry name" value="TPR_12"/>
    <property type="match status" value="1"/>
</dbReference>
<evidence type="ECO:0000313" key="5">
    <source>
        <dbReference type="EMBL" id="GBG32647.1"/>
    </source>
</evidence>
<name>A0A2R5GP46_9STRA</name>
<evidence type="ECO:0000256" key="1">
    <source>
        <dbReference type="ARBA" id="ARBA00022737"/>
    </source>
</evidence>
<dbReference type="EMBL" id="BEYU01000126">
    <property type="protein sequence ID" value="GBG32647.1"/>
    <property type="molecule type" value="Genomic_DNA"/>
</dbReference>
<keyword evidence="6" id="KW-1185">Reference proteome</keyword>
<dbReference type="PANTHER" id="PTHR45586">
    <property type="entry name" value="TPR REPEAT-CONTAINING PROTEIN PA4667"/>
    <property type="match status" value="1"/>
</dbReference>
<dbReference type="PANTHER" id="PTHR45586:SF14">
    <property type="entry name" value="TETRATRICOPEPTIDE TPR_2 REPEAT PROTEIN"/>
    <property type="match status" value="1"/>
</dbReference>
<dbReference type="Pfam" id="PF13432">
    <property type="entry name" value="TPR_16"/>
    <property type="match status" value="3"/>
</dbReference>
<protein>
    <submittedName>
        <fullName evidence="5">TPR repeat-containing protein yrrB</fullName>
    </submittedName>
</protein>
<proteinExistence type="predicted"/>
<dbReference type="SUPFAM" id="SSF52540">
    <property type="entry name" value="P-loop containing nucleoside triphosphate hydrolases"/>
    <property type="match status" value="2"/>
</dbReference>
<feature type="region of interest" description="Disordered" evidence="4">
    <location>
        <begin position="2381"/>
        <end position="2409"/>
    </location>
</feature>
<comment type="caution">
    <text evidence="5">The sequence shown here is derived from an EMBL/GenBank/DDBJ whole genome shotgun (WGS) entry which is preliminary data.</text>
</comment>
<evidence type="ECO:0000256" key="4">
    <source>
        <dbReference type="SAM" id="MobiDB-lite"/>
    </source>
</evidence>
<feature type="repeat" description="TPR" evidence="3">
    <location>
        <begin position="2448"/>
        <end position="2481"/>
    </location>
</feature>
<keyword evidence="1" id="KW-0677">Repeat</keyword>
<dbReference type="SUPFAM" id="SSF48452">
    <property type="entry name" value="TPR-like"/>
    <property type="match status" value="6"/>
</dbReference>
<dbReference type="InterPro" id="IPR019734">
    <property type="entry name" value="TPR_rpt"/>
</dbReference>
<feature type="repeat" description="TPR" evidence="3">
    <location>
        <begin position="980"/>
        <end position="1013"/>
    </location>
</feature>
<sequence length="2594" mass="283640">MMIRGNEAALRVKGGTARNGVPMKTIYVFGPESTGTRFMTRSLSKLFEPTSRWDGEYPACKTHIDPEGGGYVNIQHLSLPWGGWCDGAIRIVPEIDMCNTLQKPKYGRFFVDIETLLKRVPNARAIVLSRDAKYTMRSVLKHHCSNRIMAAKEHQTALDLISKAVESPEVGNRVLRVEYESLGLLPELTWSQIMRFADIQRPANFSPPAFRSGNHPELPIIFQLYPSETKRNGIPVETIFVIGPEATGTRFMARSLSRLIDPGSSWNGELPGCVTHKASFGYVNIQHLSLPWGGLCDGNVRVLPSVDMCNREIPLPKRFFIDVTETLRRFPRAKAIVLRRDMAASMRSIADIHCRNATFAKMEYSLALKLIKDAFDTREIAQRLLRVDYEALGIEPETTWRQVTRALRAAKVDANANATRKAASLLTLLRGVALRGVAWRGVALRGVARRGVAWRGCYNPVDEDQDVNVNEQRSEVSTMLPMEVKASAEMDAPHAPSSPWRRRLRYLAAVFAVLVASAALFNSHKVRDGLARMEALARSKLFLYRREKQGTERYGTPMKTIFVFGPESSGTRFMTRTLSHVFEPESLWDGEIPACVTHIDPSDGGYVNIQHLSLPWGDFCNKEIRVVPNVDMCDTSKDPPFVRFFVDIEEALRRTPNSKAVVLTRDPDFALRSVLRHHCFHKELAVAESYLALQLIERAINSTLAWLHSNCPNHGGDDERARRMASEGEAGATVEQENAGAVHRDGRAISNAQDDLGTLEDLEAATAQVELAHRANEELQRAVRAAAQGAWSGALRGAQHIESLAASVPELQTSTGAKLAACLRAEALMHLGDKARAQNALTELYEESLWRAPPWAETNLREFLGAAAGRLAYERGLAREAFQLFARVLQDAPLSLQANKGLGLSADALLALRKRAGATSKDSEKAEIDETASLLRRFVVKSESFALSSVEPVSTDSDGALSQRVLDHLQRAVAAGCSDAHVLIRVGALLAERQEWDEAARILSRAVKRWPSSADAHLGLARVLRARSRILRNEFMEIHATPHAASQAAAKLESDNLLRRAISHLQQAVWLIEGAEVQQGDAGVDANANVFDADAQINSPMSPRSRAHDRSRVELAQALVKGNRLDDAIKVLENPSVTRNAQPLLARLYLERGRAREAEAIAQRELLEADKFSKENEKASFEQADAYLLHAEVILAQHKFDSAEAAFVRAEELAQHLSSDGIANVIQLRGLLGRGHTALGAGKYAEAANHFQAALELANDDTEANLGLARSLVAQGKAPQAADYYWTAFQGQYENNLGSVETHVEAARVLVLASSRQEEARAVLQAAATLWPRETTPLIMLAHNAEDETVALVAWQRALHADPTCMDCMLALARLHMDHGRAHRALEIAAAAHRIHPAHAETHLLIGRAQAHLGHLEQAKDSLDSAIELAQSASSGDTEELKLVAMEARVDLATVEMRRGVPSRSLELLQEANSIDSKNSIVHRSLALLLAAQGKPALAKEHELEATRLSQWSEALVGLPLRAPGLVVNDDALHTGSRAVQDRARASSKAARNNQTVALSLTDSRVAKAAREGVPLSRDVGGLMSLGLLFAAHRDLDAAADCFEHVIAHEASPLAPRAELELGVVLLSMGDRHMALHHLSRAMTLLNPNGPAHLSAMLWTAHAVGKAKRLEMLQDATRAHPEEPAAFHALGVELASRSEASIEQVRDAFLEAIASMQDNSTRAAADAHYRLARLYDEREPRDLELTATYLTRVLVFTSRAHHLSNGASSTPKNEATATIPPSSSAQMFPWSWAFETVDAMHARTLLELGSVLRRLGRPQDASDLLVDAIDVGAGTPALRELSYVYAADGQSGPALWFARASSRGSLLADTHLLRTLRAAGQIEEAVRLTNATDDLESWGLLDEALDAVRSAPSQRARVAKIVAARSRARAASAYASQLATFPEDLPRAIDAIMALPTAGERAYALVDALRHASPPARAALAATSLAKSYSENSSAVALAVHEAALEEAGTREEMRSLSDATAERLESVLGNEFTAALASVDAEMEAFAAHLLIAERLSVGRDLDQAPLMSSVSTLIHAHLARHFFGRSRPMAAAMHAWWALSALPKEDRLVKEMHILSAWACHDASALVTDAVARHARAVSLAHFTSAGQTSGRAFLLLEAGQPREAVQVLRDASSSSPCELAMRGLALLRLEGNMSGTQEESFAVLAQAAAALHASLGKDGSSSARHNPETLYCAPDGFLEYAERLQLQKQGEPAAALLDLVVSKMYLNNKHLGRSLYALGSLKFHLGHFDEAVRYLEHPLLARHIGAANNLGAVFIKQGEYERAIEILDRVLVLCDERAKDTNVCKESARVNLAFANEEIGRIDTALLHARTALKALEERRGSHEDHLTRDDGPEGLQELSTDSENEDEVAGDLRPVLACQLARLYRRTSRVGLAVRILRDFPMNFEAVRLMGDIVAESGQHEEAVRVYRKALFLHLNNSVLSAVDALPTKRVLAAKVRDARVLMDLANAYFRTSQFSEAVLLYEVVSTSFPAHASGAENNLGVIAYSRGATHDAAIHFRRALELDQKNEAAALALAHLRQHQEADAPTLQH</sequence>
<dbReference type="Proteomes" id="UP000241890">
    <property type="component" value="Unassembled WGS sequence"/>
</dbReference>
<evidence type="ECO:0000313" key="6">
    <source>
        <dbReference type="Proteomes" id="UP000241890"/>
    </source>
</evidence>
<evidence type="ECO:0000256" key="3">
    <source>
        <dbReference type="PROSITE-ProRule" id="PRU00339"/>
    </source>
</evidence>
<feature type="repeat" description="TPR" evidence="3">
    <location>
        <begin position="2307"/>
        <end position="2340"/>
    </location>
</feature>
<dbReference type="SMART" id="SM00028">
    <property type="entry name" value="TPR"/>
    <property type="match status" value="15"/>
</dbReference>
<keyword evidence="2 3" id="KW-0802">TPR repeat</keyword>
<gene>
    <name evidence="5" type="ORF">FCC1311_088722</name>
</gene>
<dbReference type="InParanoid" id="A0A2R5GP46"/>
<feature type="repeat" description="TPR" evidence="3">
    <location>
        <begin position="2538"/>
        <end position="2571"/>
    </location>
</feature>
<dbReference type="PROSITE" id="PS50005">
    <property type="entry name" value="TPR"/>
    <property type="match status" value="5"/>
</dbReference>
<dbReference type="Gene3D" id="3.40.50.300">
    <property type="entry name" value="P-loop containing nucleotide triphosphate hydrolases"/>
    <property type="match status" value="1"/>
</dbReference>
<dbReference type="InterPro" id="IPR027417">
    <property type="entry name" value="P-loop_NTPase"/>
</dbReference>
<dbReference type="InterPro" id="IPR051012">
    <property type="entry name" value="CellSynth/LPSAsmb/PSIAsmb"/>
</dbReference>
<dbReference type="Pfam" id="PF14559">
    <property type="entry name" value="TPR_19"/>
    <property type="match status" value="1"/>
</dbReference>
<accession>A0A2R5GP46</accession>
<organism evidence="5 6">
    <name type="scientific">Hondaea fermentalgiana</name>
    <dbReference type="NCBI Taxonomy" id="2315210"/>
    <lineage>
        <taxon>Eukaryota</taxon>
        <taxon>Sar</taxon>
        <taxon>Stramenopiles</taxon>
        <taxon>Bigyra</taxon>
        <taxon>Labyrinthulomycetes</taxon>
        <taxon>Thraustochytrida</taxon>
        <taxon>Thraustochytriidae</taxon>
        <taxon>Hondaea</taxon>
    </lineage>
</organism>
<evidence type="ECO:0000256" key="2">
    <source>
        <dbReference type="ARBA" id="ARBA00022803"/>
    </source>
</evidence>